<name>A0A075HA08_9ARCH</name>
<sequence>MAKITCMDYGFDCSYVAEGEVEQVIAEYQKHSNDEHGIEYSVEALTQVILRQQG</sequence>
<dbReference type="InterPro" id="IPR009409">
    <property type="entry name" value="DUF1059"/>
</dbReference>
<evidence type="ECO:0008006" key="2">
    <source>
        <dbReference type="Google" id="ProtNLM"/>
    </source>
</evidence>
<accession>A0A075HA08</accession>
<protein>
    <recommendedName>
        <fullName evidence="2">DUF1059 domain-containing protein</fullName>
    </recommendedName>
</protein>
<dbReference type="EMBL" id="KF900895">
    <property type="protein sequence ID" value="AIF10598.1"/>
    <property type="molecule type" value="Genomic_DNA"/>
</dbReference>
<organism evidence="1">
    <name type="scientific">uncultured marine thaumarchaeote KM3_46_G10</name>
    <dbReference type="NCBI Taxonomy" id="1456161"/>
    <lineage>
        <taxon>Archaea</taxon>
        <taxon>Nitrososphaerota</taxon>
        <taxon>environmental samples</taxon>
    </lineage>
</organism>
<reference evidence="1" key="1">
    <citation type="journal article" date="2014" name="Genome Biol. Evol.">
        <title>Pangenome evidence for extensive interdomain horizontal transfer affecting lineage core and shell genes in uncultured planktonic thaumarchaeota and euryarchaeota.</title>
        <authorList>
            <person name="Deschamps P."/>
            <person name="Zivanovic Y."/>
            <person name="Moreira D."/>
            <person name="Rodriguez-Valera F."/>
            <person name="Lopez-Garcia P."/>
        </authorList>
    </citation>
    <scope>NUCLEOTIDE SEQUENCE</scope>
</reference>
<dbReference type="AlphaFoldDB" id="A0A075HA08"/>
<proteinExistence type="predicted"/>
<dbReference type="Pfam" id="PF06348">
    <property type="entry name" value="DUF1059"/>
    <property type="match status" value="1"/>
</dbReference>
<evidence type="ECO:0000313" key="1">
    <source>
        <dbReference type="EMBL" id="AIF10598.1"/>
    </source>
</evidence>